<dbReference type="Proteomes" id="UP000182057">
    <property type="component" value="Unassembled WGS sequence"/>
</dbReference>
<name>A0A1D3UGA8_TANFO</name>
<gene>
    <name evidence="2" type="ORF">TFUB20_00616</name>
</gene>
<evidence type="ECO:0000313" key="3">
    <source>
        <dbReference type="Proteomes" id="UP000182057"/>
    </source>
</evidence>
<dbReference type="SUPFAM" id="SSF52266">
    <property type="entry name" value="SGNH hydrolase"/>
    <property type="match status" value="1"/>
</dbReference>
<reference evidence="2 3" key="1">
    <citation type="submission" date="2016-09" db="EMBL/GenBank/DDBJ databases">
        <authorList>
            <person name="Capua I."/>
            <person name="De Benedictis P."/>
            <person name="Joannis T."/>
            <person name="Lombin L.H."/>
            <person name="Cattoli G."/>
        </authorList>
    </citation>
    <scope>NUCLEOTIDE SEQUENCE [LARGE SCALE GENOMIC DNA]</scope>
    <source>
        <strain evidence="2 3">UB20</strain>
    </source>
</reference>
<evidence type="ECO:0008006" key="4">
    <source>
        <dbReference type="Google" id="ProtNLM"/>
    </source>
</evidence>
<proteinExistence type="predicted"/>
<sequence length="483" mass="55151">MRGTERNYFGRMLAILLITMACCLGLYWLPDEPFGIPIKKVDMLSDLRREDEALWADSTDAILPGALIIDSLSFSDTVTIRGFNFREITRRNVTYQALTSSRLEDTTSVRIEDYSAGHTGLYRFFTSLNRLRSLNRPVRIAFLGDSFIEGDIIVADFRAKMQERFGGRGVGFVPVASKVEQYRPTVHQRSKGWVTRSILTDRNHKYVLPGLLFDADSEAGIASISFKTVDAYPHLDAVSSLKFIYSRNMQSEIRWICNQSKDTIVNMLPTTDSIVQYEVKGRFTDGQLRFHKSHGLRALGIALEDNTGVVVDNFSLRGNSGMTLCELDESSCMAFRNVRPYDLIVLQYGLNVVTEKTKEYGWYRKRMVDAIRHLQCCFPEADVLLLSVSDRSHYRDGVYRTMPSIRALLRAQREAAVEARVPFWSVFSAMGGEGSMVHYVERRWASKDYTHLSFRGGRELAASLFDALILEKEFYDEMDKKTY</sequence>
<dbReference type="GO" id="GO:0016788">
    <property type="term" value="F:hydrolase activity, acting on ester bonds"/>
    <property type="evidence" value="ECO:0007669"/>
    <property type="project" value="UniProtKB-ARBA"/>
</dbReference>
<dbReference type="RefSeq" id="WP_041590620.1">
    <property type="nucleotide sequence ID" value="NZ_CALHNL010000053.1"/>
</dbReference>
<keyword evidence="1" id="KW-0472">Membrane</keyword>
<dbReference type="InterPro" id="IPR036514">
    <property type="entry name" value="SGNH_hydro_sf"/>
</dbReference>
<dbReference type="PROSITE" id="PS51257">
    <property type="entry name" value="PROKAR_LIPOPROTEIN"/>
    <property type="match status" value="1"/>
</dbReference>
<dbReference type="GeneID" id="34758012"/>
<dbReference type="OrthoDB" id="9810515at2"/>
<evidence type="ECO:0000256" key="1">
    <source>
        <dbReference type="SAM" id="Phobius"/>
    </source>
</evidence>
<evidence type="ECO:0000313" key="2">
    <source>
        <dbReference type="EMBL" id="SCQ19180.1"/>
    </source>
</evidence>
<feature type="transmembrane region" description="Helical" evidence="1">
    <location>
        <begin position="12"/>
        <end position="29"/>
    </location>
</feature>
<dbReference type="AlphaFoldDB" id="A0A1D3UGA8"/>
<keyword evidence="1" id="KW-0812">Transmembrane</keyword>
<dbReference type="Gene3D" id="3.40.50.1110">
    <property type="entry name" value="SGNH hydrolase"/>
    <property type="match status" value="1"/>
</dbReference>
<dbReference type="Gene3D" id="2.60.120.1360">
    <property type="match status" value="1"/>
</dbReference>
<organism evidence="2 3">
    <name type="scientific">Tannerella forsythia</name>
    <name type="common">Bacteroides forsythus</name>
    <dbReference type="NCBI Taxonomy" id="28112"/>
    <lineage>
        <taxon>Bacteria</taxon>
        <taxon>Pseudomonadati</taxon>
        <taxon>Bacteroidota</taxon>
        <taxon>Bacteroidia</taxon>
        <taxon>Bacteroidales</taxon>
        <taxon>Tannerellaceae</taxon>
        <taxon>Tannerella</taxon>
    </lineage>
</organism>
<dbReference type="EMBL" id="FMMM01000023">
    <property type="protein sequence ID" value="SCQ19180.1"/>
    <property type="molecule type" value="Genomic_DNA"/>
</dbReference>
<protein>
    <recommendedName>
        <fullName evidence="4">SGNH hydrolase-type esterase domain-containing protein</fullName>
    </recommendedName>
</protein>
<keyword evidence="1" id="KW-1133">Transmembrane helix</keyword>
<accession>A0A1D3UGA8</accession>